<keyword evidence="3 6" id="KW-0812">Transmembrane</keyword>
<feature type="domain" description="Cytochrome b561 bacterial/Ni-hydrogenase" evidence="7">
    <location>
        <begin position="9"/>
        <end position="170"/>
    </location>
</feature>
<dbReference type="InterPro" id="IPR051542">
    <property type="entry name" value="Hydrogenase_cytochrome"/>
</dbReference>
<comment type="subcellular location">
    <subcellularLocation>
        <location evidence="1">Cell membrane</location>
        <topology evidence="1">Multi-pass membrane protein</topology>
    </subcellularLocation>
</comment>
<protein>
    <submittedName>
        <fullName evidence="8">Cytochrome B</fullName>
    </submittedName>
</protein>
<dbReference type="Pfam" id="PF01292">
    <property type="entry name" value="Ni_hydr_CYTB"/>
    <property type="match status" value="1"/>
</dbReference>
<dbReference type="EMBL" id="LRMR01000010">
    <property type="protein sequence ID" value="KWU51013.1"/>
    <property type="molecule type" value="Genomic_DNA"/>
</dbReference>
<evidence type="ECO:0000313" key="8">
    <source>
        <dbReference type="EMBL" id="KWU51013.1"/>
    </source>
</evidence>
<evidence type="ECO:0000259" key="7">
    <source>
        <dbReference type="Pfam" id="PF01292"/>
    </source>
</evidence>
<evidence type="ECO:0000256" key="5">
    <source>
        <dbReference type="ARBA" id="ARBA00023136"/>
    </source>
</evidence>
<evidence type="ECO:0000256" key="3">
    <source>
        <dbReference type="ARBA" id="ARBA00022692"/>
    </source>
</evidence>
<organism evidence="8 9">
    <name type="scientific">Pseudomonas palleroniana</name>
    <dbReference type="NCBI Taxonomy" id="191390"/>
    <lineage>
        <taxon>Bacteria</taxon>
        <taxon>Pseudomonadati</taxon>
        <taxon>Pseudomonadota</taxon>
        <taxon>Gammaproteobacteria</taxon>
        <taxon>Pseudomonadales</taxon>
        <taxon>Pseudomonadaceae</taxon>
        <taxon>Pseudomonas</taxon>
    </lineage>
</organism>
<dbReference type="SUPFAM" id="SSF81342">
    <property type="entry name" value="Transmembrane di-heme cytochromes"/>
    <property type="match status" value="1"/>
</dbReference>
<dbReference type="Gene3D" id="1.20.950.20">
    <property type="entry name" value="Transmembrane di-heme cytochromes, Chain C"/>
    <property type="match status" value="1"/>
</dbReference>
<dbReference type="InterPro" id="IPR011577">
    <property type="entry name" value="Cyt_b561_bac/Ni-Hgenase"/>
</dbReference>
<feature type="transmembrane region" description="Helical" evidence="6">
    <location>
        <begin position="96"/>
        <end position="117"/>
    </location>
</feature>
<dbReference type="PANTHER" id="PTHR30485:SF2">
    <property type="entry name" value="BLL0597 PROTEIN"/>
    <property type="match status" value="1"/>
</dbReference>
<dbReference type="PANTHER" id="PTHR30485">
    <property type="entry name" value="NI/FE-HYDROGENASE 1 B-TYPE CYTOCHROME SUBUNIT"/>
    <property type="match status" value="1"/>
</dbReference>
<keyword evidence="5 6" id="KW-0472">Membrane</keyword>
<dbReference type="AlphaFoldDB" id="A0A0X7K5R4"/>
<dbReference type="GO" id="GO:0005886">
    <property type="term" value="C:plasma membrane"/>
    <property type="evidence" value="ECO:0007669"/>
    <property type="project" value="UniProtKB-SubCell"/>
</dbReference>
<feature type="transmembrane region" description="Helical" evidence="6">
    <location>
        <begin position="12"/>
        <end position="31"/>
    </location>
</feature>
<dbReference type="InterPro" id="IPR016174">
    <property type="entry name" value="Di-haem_cyt_TM"/>
</dbReference>
<reference evidence="9" key="1">
    <citation type="submission" date="2016-01" db="EMBL/GenBank/DDBJ databases">
        <authorList>
            <person name="Gamez R.M."/>
            <person name="Rodriguez F."/>
            <person name="Bernal J.F."/>
            <person name="Agarwala R."/>
            <person name="Landsman D."/>
            <person name="Marino-Ramirez L."/>
        </authorList>
    </citation>
    <scope>NUCLEOTIDE SEQUENCE [LARGE SCALE GENOMIC DNA]</scope>
    <source>
        <strain evidence="9">Ps006</strain>
    </source>
</reference>
<dbReference type="GO" id="GO:0020037">
    <property type="term" value="F:heme binding"/>
    <property type="evidence" value="ECO:0007669"/>
    <property type="project" value="TreeGrafter"/>
</dbReference>
<dbReference type="OrthoDB" id="196472at2"/>
<keyword evidence="2" id="KW-1003">Cell membrane</keyword>
<evidence type="ECO:0000256" key="1">
    <source>
        <dbReference type="ARBA" id="ARBA00004651"/>
    </source>
</evidence>
<evidence type="ECO:0000313" key="9">
    <source>
        <dbReference type="Proteomes" id="UP000067111"/>
    </source>
</evidence>
<dbReference type="GO" id="GO:0022904">
    <property type="term" value="P:respiratory electron transport chain"/>
    <property type="evidence" value="ECO:0007669"/>
    <property type="project" value="InterPro"/>
</dbReference>
<proteinExistence type="predicted"/>
<evidence type="ECO:0000256" key="6">
    <source>
        <dbReference type="SAM" id="Phobius"/>
    </source>
</evidence>
<evidence type="ECO:0000256" key="4">
    <source>
        <dbReference type="ARBA" id="ARBA00022989"/>
    </source>
</evidence>
<feature type="transmembrane region" description="Helical" evidence="6">
    <location>
        <begin position="37"/>
        <end position="58"/>
    </location>
</feature>
<dbReference type="Proteomes" id="UP000067111">
    <property type="component" value="Unassembled WGS sequence"/>
</dbReference>
<name>A0A0X7K5R4_9PSED</name>
<feature type="transmembrane region" description="Helical" evidence="6">
    <location>
        <begin position="137"/>
        <end position="157"/>
    </location>
</feature>
<dbReference type="GO" id="GO:0009055">
    <property type="term" value="F:electron transfer activity"/>
    <property type="evidence" value="ECO:0007669"/>
    <property type="project" value="InterPro"/>
</dbReference>
<accession>A0A0X7K5R4</accession>
<comment type="caution">
    <text evidence="8">The sequence shown here is derived from an EMBL/GenBank/DDBJ whole genome shotgun (WGS) entry which is preliminary data.</text>
</comment>
<keyword evidence="4 6" id="KW-1133">Transmembrane helix</keyword>
<gene>
    <name evidence="8" type="ORF">AWV77_11330</name>
</gene>
<sequence>MPGDSLRLWDPLVRLFHLSIAGVFIANYALNEAGDTWHVWLGYYAMAWLLVRTVWGFVGPRSARWADFWPTPKRLKAHVRSLLNRNPQHRLGHSPLGALVMVLMLSALLTLGVSGFLMQEVDALWGADWPLQVHASATNVLLALVCVHVLAAVFESIQVKDNLPLSMLTGRRKRLPDERAQ</sequence>
<dbReference type="RefSeq" id="WP_060754344.1">
    <property type="nucleotide sequence ID" value="NZ_LRMR01000010.1"/>
</dbReference>
<evidence type="ECO:0000256" key="2">
    <source>
        <dbReference type="ARBA" id="ARBA00022475"/>
    </source>
</evidence>